<evidence type="ECO:0000256" key="2">
    <source>
        <dbReference type="ARBA" id="ARBA00006337"/>
    </source>
</evidence>
<gene>
    <name evidence="15" type="ORF">MalAC0309_1232</name>
</gene>
<dbReference type="EMBL" id="AP017315">
    <property type="protein sequence ID" value="BAU32089.1"/>
    <property type="molecule type" value="Genomic_DNA"/>
</dbReference>
<dbReference type="InterPro" id="IPR036318">
    <property type="entry name" value="FAD-bd_PCMH-like_sf"/>
</dbReference>
<dbReference type="SUPFAM" id="SSF56176">
    <property type="entry name" value="FAD-binding/transporter-associated domain-like"/>
    <property type="match status" value="1"/>
</dbReference>
<comment type="subcellular location">
    <subcellularLocation>
        <location evidence="1">Cell membrane</location>
        <topology evidence="1">Multi-pass membrane protein</topology>
    </subcellularLocation>
</comment>
<evidence type="ECO:0000256" key="8">
    <source>
        <dbReference type="ARBA" id="ARBA00023136"/>
    </source>
</evidence>
<proteinExistence type="inferred from homology"/>
<feature type="compositionally biased region" description="Basic and acidic residues" evidence="11">
    <location>
        <begin position="470"/>
        <end position="479"/>
    </location>
</feature>
<comment type="similarity">
    <text evidence="2">Belongs to the UPF0053 family.</text>
</comment>
<dbReference type="GO" id="GO:0005886">
    <property type="term" value="C:plasma membrane"/>
    <property type="evidence" value="ECO:0007669"/>
    <property type="project" value="UniProtKB-SubCell"/>
</dbReference>
<organism evidence="15 16">
    <name type="scientific">Microcella alkaliphila</name>
    <dbReference type="NCBI Taxonomy" id="279828"/>
    <lineage>
        <taxon>Bacteria</taxon>
        <taxon>Bacillati</taxon>
        <taxon>Actinomycetota</taxon>
        <taxon>Actinomycetes</taxon>
        <taxon>Micrococcales</taxon>
        <taxon>Microbacteriaceae</taxon>
        <taxon>Microcella</taxon>
    </lineage>
</organism>
<evidence type="ECO:0000256" key="6">
    <source>
        <dbReference type="ARBA" id="ARBA00022989"/>
    </source>
</evidence>
<evidence type="ECO:0000259" key="13">
    <source>
        <dbReference type="PROSITE" id="PS51371"/>
    </source>
</evidence>
<feature type="transmembrane region" description="Helical" evidence="12">
    <location>
        <begin position="103"/>
        <end position="123"/>
    </location>
</feature>
<dbReference type="AlphaFoldDB" id="A0A0U5B8A4"/>
<keyword evidence="8 10" id="KW-0472">Membrane</keyword>
<dbReference type="GO" id="GO:0050660">
    <property type="term" value="F:flavin adenine dinucleotide binding"/>
    <property type="evidence" value="ECO:0007669"/>
    <property type="project" value="InterPro"/>
</dbReference>
<dbReference type="InterPro" id="IPR046342">
    <property type="entry name" value="CBS_dom_sf"/>
</dbReference>
<dbReference type="InterPro" id="IPR051676">
    <property type="entry name" value="UPF0053_domain"/>
</dbReference>
<evidence type="ECO:0000313" key="15">
    <source>
        <dbReference type="EMBL" id="BAU32089.1"/>
    </source>
</evidence>
<feature type="transmembrane region" description="Helical" evidence="12">
    <location>
        <begin position="6"/>
        <end position="27"/>
    </location>
</feature>
<evidence type="ECO:0000256" key="4">
    <source>
        <dbReference type="ARBA" id="ARBA00022692"/>
    </source>
</evidence>
<dbReference type="Proteomes" id="UP000218965">
    <property type="component" value="Chromosome"/>
</dbReference>
<protein>
    <submittedName>
        <fullName evidence="15">Hemolysins</fullName>
    </submittedName>
</protein>
<evidence type="ECO:0000256" key="7">
    <source>
        <dbReference type="ARBA" id="ARBA00023122"/>
    </source>
</evidence>
<dbReference type="InterPro" id="IPR000644">
    <property type="entry name" value="CBS_dom"/>
</dbReference>
<keyword evidence="7 9" id="KW-0129">CBS domain</keyword>
<dbReference type="PANTHER" id="PTHR43099">
    <property type="entry name" value="UPF0053 PROTEIN YRKA"/>
    <property type="match status" value="1"/>
</dbReference>
<dbReference type="SMART" id="SM01091">
    <property type="entry name" value="CorC_HlyC"/>
    <property type="match status" value="1"/>
</dbReference>
<keyword evidence="3" id="KW-1003">Cell membrane</keyword>
<evidence type="ECO:0000259" key="14">
    <source>
        <dbReference type="PROSITE" id="PS51846"/>
    </source>
</evidence>
<keyword evidence="6 10" id="KW-1133">Transmembrane helix</keyword>
<dbReference type="Gene3D" id="3.10.580.10">
    <property type="entry name" value="CBS-domain"/>
    <property type="match status" value="1"/>
</dbReference>
<feature type="domain" description="CBS" evidence="13">
    <location>
        <begin position="287"/>
        <end position="344"/>
    </location>
</feature>
<accession>A0A0U5B8A4</accession>
<evidence type="ECO:0000256" key="9">
    <source>
        <dbReference type="PROSITE-ProRule" id="PRU00703"/>
    </source>
</evidence>
<feature type="region of interest" description="Disordered" evidence="11">
    <location>
        <begin position="458"/>
        <end position="479"/>
    </location>
</feature>
<dbReference type="PROSITE" id="PS51371">
    <property type="entry name" value="CBS"/>
    <property type="match status" value="2"/>
</dbReference>
<dbReference type="Pfam" id="PF00571">
    <property type="entry name" value="CBS"/>
    <property type="match status" value="2"/>
</dbReference>
<dbReference type="OrthoDB" id="110231at2"/>
<keyword evidence="5" id="KW-0677">Repeat</keyword>
<dbReference type="InterPro" id="IPR002550">
    <property type="entry name" value="CNNM"/>
</dbReference>
<evidence type="ECO:0000256" key="10">
    <source>
        <dbReference type="PROSITE-ProRule" id="PRU01193"/>
    </source>
</evidence>
<sequence>MTEAVILLIVGIVAILLIIAANGYFVAQEFAYMSVDRVKLGARAAAGDRSAQRALEVTKRTSFMLSGAQLGITVTGLLVGYVAEPLVGESLGVLLGGVGVPSGVSVAVGTVGVLVVAAVVQMIFGELFPKNLAIANPEPVARFLARSTTIYLAAFGWLITIFDKSANAFLRLLRIEPVHDLDTSASAADLEHIIDDSRESGDLPEGLSIILDRILDFPNQDVEHAMIPRAHVDIVRPTATIDEVRTLMATGHTRYPVVNDDEEPIGVVQLADVLRSPLPGDRPVTELMREALVVPTLMRLPDALAQLTGTRNELACVIDEYGGFAGVLTLEDLAEEVVGEITDEHDAELDEVVERLADDEWSMDGDVHVDEVERAVGHDLPAGDYETIAGLLIAARGDLPGVGEVITVELPIEGGDFVDDDPVRRYLEIEVLEIDRHVPSELRVRLIERAATGPVDIVAADEASDDDDADRASIEGDAR</sequence>
<reference evidence="16" key="1">
    <citation type="submission" date="2015-12" db="EMBL/GenBank/DDBJ databases">
        <authorList>
            <person name="Shamseldin A."/>
            <person name="Moawad H."/>
            <person name="Abd El-Rahim W.M."/>
            <person name="Sadowsky M.J."/>
        </authorList>
    </citation>
    <scope>NUCLEOTIDE SEQUENCE [LARGE SCALE GENOMIC DNA]</scope>
    <source>
        <strain evidence="16">JAM AC0309</strain>
    </source>
</reference>
<name>A0A0U5B8A4_9MICO</name>
<evidence type="ECO:0000313" key="16">
    <source>
        <dbReference type="Proteomes" id="UP000218965"/>
    </source>
</evidence>
<dbReference type="InterPro" id="IPR044751">
    <property type="entry name" value="Ion_transp-like_CBS"/>
</dbReference>
<dbReference type="InterPro" id="IPR005170">
    <property type="entry name" value="Transptr-assoc_dom"/>
</dbReference>
<keyword evidence="4 10" id="KW-0812">Transmembrane</keyword>
<evidence type="ECO:0000256" key="12">
    <source>
        <dbReference type="SAM" id="Phobius"/>
    </source>
</evidence>
<dbReference type="Pfam" id="PF01595">
    <property type="entry name" value="CNNM"/>
    <property type="match status" value="1"/>
</dbReference>
<evidence type="ECO:0000256" key="11">
    <source>
        <dbReference type="SAM" id="MobiDB-lite"/>
    </source>
</evidence>
<feature type="domain" description="CNNM transmembrane" evidence="14">
    <location>
        <begin position="4"/>
        <end position="207"/>
    </location>
</feature>
<evidence type="ECO:0000256" key="1">
    <source>
        <dbReference type="ARBA" id="ARBA00004651"/>
    </source>
</evidence>
<feature type="transmembrane region" description="Helical" evidence="12">
    <location>
        <begin position="143"/>
        <end position="162"/>
    </location>
</feature>
<evidence type="ECO:0000256" key="5">
    <source>
        <dbReference type="ARBA" id="ARBA00022737"/>
    </source>
</evidence>
<dbReference type="InterPro" id="IPR016169">
    <property type="entry name" value="FAD-bd_PCMH_sub2"/>
</dbReference>
<feature type="transmembrane region" description="Helical" evidence="12">
    <location>
        <begin position="63"/>
        <end position="83"/>
    </location>
</feature>
<dbReference type="SUPFAM" id="SSF54631">
    <property type="entry name" value="CBS-domain pair"/>
    <property type="match status" value="1"/>
</dbReference>
<dbReference type="CDD" id="cd04590">
    <property type="entry name" value="CBS_pair_CorC_HlyC_assoc"/>
    <property type="match status" value="1"/>
</dbReference>
<dbReference type="PANTHER" id="PTHR43099:SF6">
    <property type="entry name" value="UPF0053 PROTEIN RV1842C"/>
    <property type="match status" value="1"/>
</dbReference>
<evidence type="ECO:0000256" key="3">
    <source>
        <dbReference type="ARBA" id="ARBA00022475"/>
    </source>
</evidence>
<dbReference type="Pfam" id="PF03471">
    <property type="entry name" value="CorC_HlyC"/>
    <property type="match status" value="1"/>
</dbReference>
<dbReference type="PROSITE" id="PS51846">
    <property type="entry name" value="CNNM"/>
    <property type="match status" value="1"/>
</dbReference>
<dbReference type="KEGG" id="malk:MalAC0309_1232"/>
<dbReference type="RefSeq" id="WP_096421219.1">
    <property type="nucleotide sequence ID" value="NZ_AP017315.1"/>
</dbReference>
<dbReference type="Gene3D" id="3.30.465.10">
    <property type="match status" value="1"/>
</dbReference>
<reference evidence="15 16" key="2">
    <citation type="submission" date="2016-01" db="EMBL/GenBank/DDBJ databases">
        <title>Microcella alkaliphila JAM AC0309 whole genome shotgun sequence.</title>
        <authorList>
            <person name="Kurata A."/>
            <person name="Hirose Y."/>
            <person name="Kishimoto N."/>
            <person name="Kobayashi T."/>
        </authorList>
    </citation>
    <scope>NUCLEOTIDE SEQUENCE [LARGE SCALE GENOMIC DNA]</scope>
    <source>
        <strain evidence="15 16">JAM AC0309</strain>
    </source>
</reference>
<feature type="domain" description="CBS" evidence="13">
    <location>
        <begin position="226"/>
        <end position="284"/>
    </location>
</feature>